<name>A0A8D9CDU1_9VIRU</name>
<protein>
    <submittedName>
        <fullName evidence="1">Uncharacterized protein</fullName>
    </submittedName>
</protein>
<organism evidence="1">
    <name type="scientific">uncultured marine phage</name>
    <dbReference type="NCBI Taxonomy" id="707152"/>
    <lineage>
        <taxon>Viruses</taxon>
        <taxon>environmental samples</taxon>
    </lineage>
</organism>
<accession>A0A8D9CDU1</accession>
<proteinExistence type="predicted"/>
<reference evidence="1" key="1">
    <citation type="submission" date="2021-06" db="EMBL/GenBank/DDBJ databases">
        <authorList>
            <person name="Gannon L."/>
            <person name="Redgwell R T."/>
            <person name="Michniewski S."/>
            <person name="Harrison D C."/>
            <person name="Millard A."/>
        </authorList>
    </citation>
    <scope>NUCLEOTIDE SEQUENCE</scope>
</reference>
<dbReference type="EMBL" id="OU342829">
    <property type="protein sequence ID" value="CAG7581539.1"/>
    <property type="molecule type" value="Genomic_DNA"/>
</dbReference>
<evidence type="ECO:0000313" key="1">
    <source>
        <dbReference type="EMBL" id="CAG7581539.1"/>
    </source>
</evidence>
<gene>
    <name evidence="1" type="ORF">SLAVMIC_00892</name>
</gene>
<sequence length="65" mass="7483">MNTNNPEEELTKMLSEELAKSIDKEILKNIMGMGFSKEMIDKTRSNIKQTIREGRLGKILNKNND</sequence>